<sequence>MNEQETSATVLAVSGNYAVVGLPNRRYPALAVQGDSLKVLQEAVEELAEHLGSGDLEEAGFSLGEIRSTVASMLSTYESASREAGFDLPYVR</sequence>
<dbReference type="EMBL" id="JARAWJ010000016">
    <property type="protein sequence ID" value="MDX3039830.1"/>
    <property type="molecule type" value="Genomic_DNA"/>
</dbReference>
<name>A0ABU4MTW1_9ACTN</name>
<evidence type="ECO:0000313" key="1">
    <source>
        <dbReference type="EMBL" id="MDX3039830.1"/>
    </source>
</evidence>
<proteinExistence type="predicted"/>
<dbReference type="RefSeq" id="WP_045556117.1">
    <property type="nucleotide sequence ID" value="NZ_JABXWF010000007.1"/>
</dbReference>
<reference evidence="1 2" key="1">
    <citation type="journal article" date="2023" name="Microb. Genom.">
        <title>Mesoterricola silvestris gen. nov., sp. nov., Mesoterricola sediminis sp. nov., Geothrix oryzae sp. nov., Geothrix edaphica sp. nov., Geothrix rubra sp. nov., and Geothrix limicola sp. nov., six novel members of Acidobacteriota isolated from soils.</title>
        <authorList>
            <person name="Weisberg A.J."/>
            <person name="Pearce E."/>
            <person name="Kramer C.G."/>
            <person name="Chang J.H."/>
            <person name="Clarke C.R."/>
        </authorList>
    </citation>
    <scope>NUCLEOTIDE SEQUENCE [LARGE SCALE GENOMIC DNA]</scope>
    <source>
        <strain evidence="1 2">NE20-4-1</strain>
    </source>
</reference>
<keyword evidence="2" id="KW-1185">Reference proteome</keyword>
<protein>
    <submittedName>
        <fullName evidence="1">Uncharacterized protein</fullName>
    </submittedName>
</protein>
<organism evidence="1 2">
    <name type="scientific">Streptomyces caniscabiei</name>
    <dbReference type="NCBI Taxonomy" id="2746961"/>
    <lineage>
        <taxon>Bacteria</taxon>
        <taxon>Bacillati</taxon>
        <taxon>Actinomycetota</taxon>
        <taxon>Actinomycetes</taxon>
        <taxon>Kitasatosporales</taxon>
        <taxon>Streptomycetaceae</taxon>
        <taxon>Streptomyces</taxon>
    </lineage>
</organism>
<evidence type="ECO:0000313" key="2">
    <source>
        <dbReference type="Proteomes" id="UP001282474"/>
    </source>
</evidence>
<dbReference type="Proteomes" id="UP001282474">
    <property type="component" value="Unassembled WGS sequence"/>
</dbReference>
<dbReference type="InterPro" id="IPR053801">
    <property type="entry name" value="DUF6959"/>
</dbReference>
<accession>A0ABU4MTW1</accession>
<comment type="caution">
    <text evidence="1">The sequence shown here is derived from an EMBL/GenBank/DDBJ whole genome shotgun (WGS) entry which is preliminary data.</text>
</comment>
<gene>
    <name evidence="1" type="ORF">PV383_22010</name>
</gene>
<dbReference type="Pfam" id="PF22281">
    <property type="entry name" value="DUF6959"/>
    <property type="match status" value="1"/>
</dbReference>